<dbReference type="CDD" id="cd12797">
    <property type="entry name" value="M23_peptidase"/>
    <property type="match status" value="1"/>
</dbReference>
<dbReference type="RefSeq" id="WP_194703055.1">
    <property type="nucleotide sequence ID" value="NZ_JADKNH010000011.1"/>
</dbReference>
<dbReference type="InterPro" id="IPR016047">
    <property type="entry name" value="M23ase_b-sheet_dom"/>
</dbReference>
<keyword evidence="1" id="KW-0732">Signal</keyword>
<dbReference type="PANTHER" id="PTHR21666">
    <property type="entry name" value="PEPTIDASE-RELATED"/>
    <property type="match status" value="1"/>
</dbReference>
<reference evidence="3 4" key="1">
    <citation type="submission" date="2020-11" db="EMBL/GenBank/DDBJ databases">
        <title>Fusibacter basophilias sp. nov.</title>
        <authorList>
            <person name="Qiu D."/>
        </authorList>
    </citation>
    <scope>NUCLEOTIDE SEQUENCE [LARGE SCALE GENOMIC DNA]</scope>
    <source>
        <strain evidence="3 4">Q10-2</strain>
    </source>
</reference>
<dbReference type="SUPFAM" id="SSF51261">
    <property type="entry name" value="Duplicated hybrid motif"/>
    <property type="match status" value="1"/>
</dbReference>
<dbReference type="InterPro" id="IPR011055">
    <property type="entry name" value="Dup_hybrid_motif"/>
</dbReference>
<gene>
    <name evidence="3" type="ORF">ISU02_17055</name>
</gene>
<comment type="caution">
    <text evidence="3">The sequence shown here is derived from an EMBL/GenBank/DDBJ whole genome shotgun (WGS) entry which is preliminary data.</text>
</comment>
<feature type="domain" description="M23ase beta-sheet core" evidence="2">
    <location>
        <begin position="232"/>
        <end position="326"/>
    </location>
</feature>
<proteinExistence type="predicted"/>
<sequence length="333" mass="36788">MNKIKAYFKKNKVTIMIIPKSQKSIKQWHFNLALAFSILILLILVNLALLTTTVSTRLHSTILMAQNATLKKNITIKDDQLQSLENIGDQQLEEIEVLKNTLGDTLGYFNSRLKEMDTVNQNVSQLVAMFNKETNSNVAAPISRSFNRFIDTTSDVQLPRENLLLSQAESLINNDEISELILDQGSEYSELITSLQSQIAYLDCRPDQYPTEGILSSKFGFRSDPVTGKTASHKGIDLANASGTSVHAAGDGVVIYAGWNGSFGNVIIIDHGYSYKTVYGHLKEIKTSKGNTVTKGELIGTMGSSGKSTGTHLHFEVRFNGTQIDPLKILKEN</sequence>
<evidence type="ECO:0000259" key="2">
    <source>
        <dbReference type="Pfam" id="PF01551"/>
    </source>
</evidence>
<dbReference type="EMBL" id="JADKNH010000011">
    <property type="protein sequence ID" value="MBF4694812.1"/>
    <property type="molecule type" value="Genomic_DNA"/>
</dbReference>
<dbReference type="InterPro" id="IPR050570">
    <property type="entry name" value="Cell_wall_metabolism_enzyme"/>
</dbReference>
<dbReference type="Pfam" id="PF01551">
    <property type="entry name" value="Peptidase_M23"/>
    <property type="match status" value="1"/>
</dbReference>
<accession>A0ABR9ZWG2</accession>
<organism evidence="3 4">
    <name type="scientific">Fusibacter ferrireducens</name>
    <dbReference type="NCBI Taxonomy" id="2785058"/>
    <lineage>
        <taxon>Bacteria</taxon>
        <taxon>Bacillati</taxon>
        <taxon>Bacillota</taxon>
        <taxon>Clostridia</taxon>
        <taxon>Eubacteriales</taxon>
        <taxon>Eubacteriales Family XII. Incertae Sedis</taxon>
        <taxon>Fusibacter</taxon>
    </lineage>
</organism>
<dbReference type="PANTHER" id="PTHR21666:SF289">
    <property type="entry name" value="L-ALA--D-GLU ENDOPEPTIDASE"/>
    <property type="match status" value="1"/>
</dbReference>
<evidence type="ECO:0000256" key="1">
    <source>
        <dbReference type="ARBA" id="ARBA00022729"/>
    </source>
</evidence>
<name>A0ABR9ZWG2_9FIRM</name>
<evidence type="ECO:0000313" key="3">
    <source>
        <dbReference type="EMBL" id="MBF4694812.1"/>
    </source>
</evidence>
<keyword evidence="4" id="KW-1185">Reference proteome</keyword>
<dbReference type="Proteomes" id="UP000614200">
    <property type="component" value="Unassembled WGS sequence"/>
</dbReference>
<evidence type="ECO:0000313" key="4">
    <source>
        <dbReference type="Proteomes" id="UP000614200"/>
    </source>
</evidence>
<dbReference type="Gene3D" id="2.70.70.10">
    <property type="entry name" value="Glucose Permease (Domain IIA)"/>
    <property type="match status" value="1"/>
</dbReference>
<protein>
    <submittedName>
        <fullName evidence="3">M23 family metallopeptidase</fullName>
    </submittedName>
</protein>